<dbReference type="GeneID" id="78821632"/>
<organism evidence="3 4">
    <name type="scientific">Halosimplex aquaticum</name>
    <dbReference type="NCBI Taxonomy" id="3026162"/>
    <lineage>
        <taxon>Archaea</taxon>
        <taxon>Methanobacteriati</taxon>
        <taxon>Methanobacteriota</taxon>
        <taxon>Stenosarchaea group</taxon>
        <taxon>Halobacteria</taxon>
        <taxon>Halobacteriales</taxon>
        <taxon>Haloarculaceae</taxon>
        <taxon>Halosimplex</taxon>
    </lineage>
</organism>
<sequence>MTASAPTDAVAERVVLRYAPATDRVTEELASPRYSAYLRNAEAGPVAPGDAWEHFVSRGCGATRDVTLTVEAVESGDRVGEATEFTFVPADGEDGESAPARDGGR</sequence>
<dbReference type="EMBL" id="JBHTAS010000001">
    <property type="protein sequence ID" value="MFC7141320.1"/>
    <property type="molecule type" value="Genomic_DNA"/>
</dbReference>
<evidence type="ECO:0000259" key="2">
    <source>
        <dbReference type="Pfam" id="PF25922"/>
    </source>
</evidence>
<accession>A0ABD5Y6E9</accession>
<feature type="region of interest" description="Disordered" evidence="1">
    <location>
        <begin position="81"/>
        <end position="105"/>
    </location>
</feature>
<dbReference type="InterPro" id="IPR058274">
    <property type="entry name" value="DUF7968"/>
</dbReference>
<evidence type="ECO:0000313" key="3">
    <source>
        <dbReference type="EMBL" id="MFC7141320.1"/>
    </source>
</evidence>
<protein>
    <recommendedName>
        <fullName evidence="2">DUF7968 domain-containing protein</fullName>
    </recommendedName>
</protein>
<reference evidence="3 4" key="1">
    <citation type="journal article" date="2019" name="Int. J. Syst. Evol. Microbiol.">
        <title>The Global Catalogue of Microorganisms (GCM) 10K type strain sequencing project: providing services to taxonomists for standard genome sequencing and annotation.</title>
        <authorList>
            <consortium name="The Broad Institute Genomics Platform"/>
            <consortium name="The Broad Institute Genome Sequencing Center for Infectious Disease"/>
            <person name="Wu L."/>
            <person name="Ma J."/>
        </authorList>
    </citation>
    <scope>NUCLEOTIDE SEQUENCE [LARGE SCALE GENOMIC DNA]</scope>
    <source>
        <strain evidence="3 4">XZYJT29</strain>
    </source>
</reference>
<dbReference type="Pfam" id="PF25922">
    <property type="entry name" value="DUF7968"/>
    <property type="match status" value="1"/>
</dbReference>
<comment type="caution">
    <text evidence="3">The sequence shown here is derived from an EMBL/GenBank/DDBJ whole genome shotgun (WGS) entry which is preliminary data.</text>
</comment>
<evidence type="ECO:0000313" key="4">
    <source>
        <dbReference type="Proteomes" id="UP001596432"/>
    </source>
</evidence>
<evidence type="ECO:0000256" key="1">
    <source>
        <dbReference type="SAM" id="MobiDB-lite"/>
    </source>
</evidence>
<dbReference type="AlphaFoldDB" id="A0ABD5Y6E9"/>
<keyword evidence="4" id="KW-1185">Reference proteome</keyword>
<dbReference type="RefSeq" id="WP_274322406.1">
    <property type="nucleotide sequence ID" value="NZ_CP118158.1"/>
</dbReference>
<gene>
    <name evidence="3" type="ORF">ACFQMA_15960</name>
</gene>
<feature type="domain" description="DUF7968" evidence="2">
    <location>
        <begin position="8"/>
        <end position="94"/>
    </location>
</feature>
<name>A0ABD5Y6E9_9EURY</name>
<proteinExistence type="predicted"/>
<dbReference type="Proteomes" id="UP001596432">
    <property type="component" value="Unassembled WGS sequence"/>
</dbReference>